<dbReference type="Proteomes" id="UP000054988">
    <property type="component" value="Unassembled WGS sequence"/>
</dbReference>
<organism evidence="3 4">
    <name type="scientific">Moniliophthora roreri</name>
    <name type="common">Frosty pod rot fungus</name>
    <name type="synonym">Monilia roreri</name>
    <dbReference type="NCBI Taxonomy" id="221103"/>
    <lineage>
        <taxon>Eukaryota</taxon>
        <taxon>Fungi</taxon>
        <taxon>Dikarya</taxon>
        <taxon>Basidiomycota</taxon>
        <taxon>Agaricomycotina</taxon>
        <taxon>Agaricomycetes</taxon>
        <taxon>Agaricomycetidae</taxon>
        <taxon>Agaricales</taxon>
        <taxon>Marasmiineae</taxon>
        <taxon>Marasmiaceae</taxon>
        <taxon>Moniliophthora</taxon>
    </lineage>
</organism>
<name>A0A0W0FZW6_MONRR</name>
<evidence type="ECO:0000313" key="4">
    <source>
        <dbReference type="Proteomes" id="UP000054988"/>
    </source>
</evidence>
<dbReference type="Pfam" id="PF03732">
    <property type="entry name" value="Retrotrans_gag"/>
    <property type="match status" value="1"/>
</dbReference>
<feature type="region of interest" description="Disordered" evidence="1">
    <location>
        <begin position="41"/>
        <end position="60"/>
    </location>
</feature>
<gene>
    <name evidence="3" type="ORF">WG66_5660</name>
</gene>
<protein>
    <recommendedName>
        <fullName evidence="2">Retrotransposon gag domain-containing protein</fullName>
    </recommendedName>
</protein>
<reference evidence="3 4" key="1">
    <citation type="submission" date="2015-12" db="EMBL/GenBank/DDBJ databases">
        <title>Draft genome sequence of Moniliophthora roreri, the causal agent of frosty pod rot of cacao.</title>
        <authorList>
            <person name="Aime M.C."/>
            <person name="Diaz-Valderrama J.R."/>
            <person name="Kijpornyongpan T."/>
            <person name="Phillips-Mora W."/>
        </authorList>
    </citation>
    <scope>NUCLEOTIDE SEQUENCE [LARGE SCALE GENOMIC DNA]</scope>
    <source>
        <strain evidence="3 4">MCA 2952</strain>
    </source>
</reference>
<sequence length="246" mass="28668">MDYKPSRYRTQSPLLESHPPTKIATEPTGTKKTLTLLFTTVGSEEKDSANSTSQHTSKKEGLDIFITSSPLVEEQDPFKRLLTALKNSPRLKKKPQIEEMAEDKKLLESRPKIELEVEEMKISTMEAKRFLREVLLYITLNPKTFMSDRMKKLFLLLYMTDRPGEFWKNKKTDLLLANEKEAEKVTWSAFIEDFKTSFEPLDTALEAQMKLRDLKMKERANEYTYQFTYLAKQIGYNDVAQVEAFK</sequence>
<proteinExistence type="predicted"/>
<comment type="caution">
    <text evidence="3">The sequence shown here is derived from an EMBL/GenBank/DDBJ whole genome shotgun (WGS) entry which is preliminary data.</text>
</comment>
<feature type="region of interest" description="Disordered" evidence="1">
    <location>
        <begin position="1"/>
        <end position="30"/>
    </location>
</feature>
<evidence type="ECO:0000259" key="2">
    <source>
        <dbReference type="Pfam" id="PF03732"/>
    </source>
</evidence>
<dbReference type="InterPro" id="IPR005162">
    <property type="entry name" value="Retrotrans_gag_dom"/>
</dbReference>
<accession>A0A0W0FZW6</accession>
<evidence type="ECO:0000313" key="3">
    <source>
        <dbReference type="EMBL" id="KTB41868.1"/>
    </source>
</evidence>
<feature type="domain" description="Retrotransposon gag" evidence="2">
    <location>
        <begin position="180"/>
        <end position="245"/>
    </location>
</feature>
<evidence type="ECO:0000256" key="1">
    <source>
        <dbReference type="SAM" id="MobiDB-lite"/>
    </source>
</evidence>
<dbReference type="AlphaFoldDB" id="A0A0W0FZW6"/>
<dbReference type="EMBL" id="LATX01001424">
    <property type="protein sequence ID" value="KTB41868.1"/>
    <property type="molecule type" value="Genomic_DNA"/>
</dbReference>